<sequence>MAHTAASRFPSGTSRRFLFAAPSRHRAFACVCTFALAWGERVETPMIPFPSRRLPLILAALVAASVQAAPDTTLDPVVVTATRTAEARSSLSSDVSVIEGDTLRASGAQTMGEALGRLPGVQFNRVGGPGQPASLYLRGANSNHTLVLIDGQRLAPGPDGGAAFDTIPLAMIERVEIVRGSASGLYGADAVGGVVQIFTKAGDGKPSGSASIDYGSHRTVGGSAGYGGAVGDTRFSITVDARNSDGYDITRPESMYAEDDDDAWRQRSATLSLSHRFDERHEVGLRGFYVQTDADYDGGSYDLDPHSRRKQSSISAYSNNRFTENWQSDLLIGQGRDRYVTDSAYPSRSLIIQDQAQWTNTLQSDAGQWLLGLEYLRERLDSDTDYSETRRNNRAALAGWQHDFGAHHLQANLRYDDNSQFGGATTGGLGYAWRFTQGWQLFANGGTSFHAPSFVDLYFPSWPGFPPAANPNLVPEKGRSLDGGLRWQGNGSLVDATLFYNRIRNLIVLDENYTPQNLAEARIRGLTLNGSTRLGSLEFNANATWQDPEDEETGKVLPRRARVYGAAGVAQTLGDWRWQANLAAVGKRYDQRDAQGRMGGYGLVDLGLDYRIARDWQTQLRVNNVFDREYQQGLGYASDGRTAFIKLVYEGH</sequence>
<evidence type="ECO:0000256" key="1">
    <source>
        <dbReference type="ARBA" id="ARBA00004571"/>
    </source>
</evidence>
<comment type="caution">
    <text evidence="16">The sequence shown here is derived from an EMBL/GenBank/DDBJ whole genome shotgun (WGS) entry which is preliminary data.</text>
</comment>
<dbReference type="Gene3D" id="2.170.130.10">
    <property type="entry name" value="TonB-dependent receptor, plug domain"/>
    <property type="match status" value="1"/>
</dbReference>
<dbReference type="GO" id="GO:0009279">
    <property type="term" value="C:cell outer membrane"/>
    <property type="evidence" value="ECO:0007669"/>
    <property type="project" value="UniProtKB-SubCell"/>
</dbReference>
<keyword evidence="8 13" id="KW-0798">TonB box</keyword>
<keyword evidence="6" id="KW-0732">Signal</keyword>
<evidence type="ECO:0000256" key="6">
    <source>
        <dbReference type="ARBA" id="ARBA00022729"/>
    </source>
</evidence>
<protein>
    <submittedName>
        <fullName evidence="16">TonB-dependent receptor</fullName>
    </submittedName>
</protein>
<keyword evidence="9 12" id="KW-0472">Membrane</keyword>
<keyword evidence="4 12" id="KW-1134">Transmembrane beta strand</keyword>
<dbReference type="Gene3D" id="2.40.170.20">
    <property type="entry name" value="TonB-dependent receptor, beta-barrel domain"/>
    <property type="match status" value="1"/>
</dbReference>
<dbReference type="GO" id="GO:0015889">
    <property type="term" value="P:cobalamin transport"/>
    <property type="evidence" value="ECO:0007669"/>
    <property type="project" value="TreeGrafter"/>
</dbReference>
<dbReference type="PANTHER" id="PTHR30069">
    <property type="entry name" value="TONB-DEPENDENT OUTER MEMBRANE RECEPTOR"/>
    <property type="match status" value="1"/>
</dbReference>
<dbReference type="GO" id="GO:0006811">
    <property type="term" value="P:monoatomic ion transport"/>
    <property type="evidence" value="ECO:0007669"/>
    <property type="project" value="UniProtKB-KW"/>
</dbReference>
<evidence type="ECO:0000256" key="8">
    <source>
        <dbReference type="ARBA" id="ARBA00023077"/>
    </source>
</evidence>
<comment type="subcellular location">
    <subcellularLocation>
        <location evidence="1 12">Cell outer membrane</location>
        <topology evidence="1 12">Multi-pass membrane protein</topology>
    </subcellularLocation>
</comment>
<feature type="domain" description="TonB-dependent receptor-like beta-barrel" evidence="14">
    <location>
        <begin position="214"/>
        <end position="625"/>
    </location>
</feature>
<keyword evidence="11 12" id="KW-0998">Cell outer membrane</keyword>
<evidence type="ECO:0000259" key="15">
    <source>
        <dbReference type="Pfam" id="PF07715"/>
    </source>
</evidence>
<dbReference type="InterPro" id="IPR037066">
    <property type="entry name" value="Plug_dom_sf"/>
</dbReference>
<evidence type="ECO:0000256" key="4">
    <source>
        <dbReference type="ARBA" id="ARBA00022452"/>
    </source>
</evidence>
<keyword evidence="5 12" id="KW-0812">Transmembrane</keyword>
<accession>A0A4U0PKT8</accession>
<dbReference type="InterPro" id="IPR000531">
    <property type="entry name" value="Beta-barrel_TonB"/>
</dbReference>
<dbReference type="InterPro" id="IPR036942">
    <property type="entry name" value="Beta-barrel_TonB_sf"/>
</dbReference>
<evidence type="ECO:0000256" key="2">
    <source>
        <dbReference type="ARBA" id="ARBA00009810"/>
    </source>
</evidence>
<evidence type="ECO:0000256" key="3">
    <source>
        <dbReference type="ARBA" id="ARBA00022448"/>
    </source>
</evidence>
<dbReference type="PANTHER" id="PTHR30069:SF53">
    <property type="entry name" value="COLICIN I RECEPTOR-RELATED"/>
    <property type="match status" value="1"/>
</dbReference>
<evidence type="ECO:0000256" key="10">
    <source>
        <dbReference type="ARBA" id="ARBA00023170"/>
    </source>
</evidence>
<dbReference type="CDD" id="cd01347">
    <property type="entry name" value="ligand_gated_channel"/>
    <property type="match status" value="1"/>
</dbReference>
<keyword evidence="10 16" id="KW-0675">Receptor</keyword>
<evidence type="ECO:0000256" key="11">
    <source>
        <dbReference type="ARBA" id="ARBA00023237"/>
    </source>
</evidence>
<reference evidence="16 17" key="1">
    <citation type="submission" date="2019-04" db="EMBL/GenBank/DDBJ databases">
        <title>Chitiniphilus eburnea sp. nov., a novel chitinolytic bacterium isolated from aquaculture sludge.</title>
        <authorList>
            <person name="Sheng M."/>
        </authorList>
    </citation>
    <scope>NUCLEOTIDE SEQUENCE [LARGE SCALE GENOMIC DNA]</scope>
    <source>
        <strain evidence="16 17">HX-2-15</strain>
    </source>
</reference>
<evidence type="ECO:0000259" key="14">
    <source>
        <dbReference type="Pfam" id="PF00593"/>
    </source>
</evidence>
<dbReference type="InterPro" id="IPR012910">
    <property type="entry name" value="Plug_dom"/>
</dbReference>
<name>A0A4U0PKT8_9NEIS</name>
<evidence type="ECO:0000256" key="9">
    <source>
        <dbReference type="ARBA" id="ARBA00023136"/>
    </source>
</evidence>
<dbReference type="EMBL" id="SUMF01000023">
    <property type="protein sequence ID" value="TJZ68609.1"/>
    <property type="molecule type" value="Genomic_DNA"/>
</dbReference>
<dbReference type="Proteomes" id="UP000310016">
    <property type="component" value="Unassembled WGS sequence"/>
</dbReference>
<comment type="similarity">
    <text evidence="2 12 13">Belongs to the TonB-dependent receptor family.</text>
</comment>
<dbReference type="Pfam" id="PF07715">
    <property type="entry name" value="Plug"/>
    <property type="match status" value="1"/>
</dbReference>
<dbReference type="Pfam" id="PF00593">
    <property type="entry name" value="TonB_dep_Rec_b-barrel"/>
    <property type="match status" value="1"/>
</dbReference>
<proteinExistence type="inferred from homology"/>
<dbReference type="SUPFAM" id="SSF56935">
    <property type="entry name" value="Porins"/>
    <property type="match status" value="1"/>
</dbReference>
<evidence type="ECO:0000313" key="17">
    <source>
        <dbReference type="Proteomes" id="UP000310016"/>
    </source>
</evidence>
<gene>
    <name evidence="16" type="ORF">FAZ21_15495</name>
</gene>
<keyword evidence="7" id="KW-0406">Ion transport</keyword>
<keyword evidence="17" id="KW-1185">Reference proteome</keyword>
<evidence type="ECO:0000313" key="16">
    <source>
        <dbReference type="EMBL" id="TJZ68609.1"/>
    </source>
</evidence>
<evidence type="ECO:0000256" key="12">
    <source>
        <dbReference type="PROSITE-ProRule" id="PRU01360"/>
    </source>
</evidence>
<evidence type="ECO:0000256" key="7">
    <source>
        <dbReference type="ARBA" id="ARBA00023065"/>
    </source>
</evidence>
<dbReference type="OrthoDB" id="183532at2"/>
<dbReference type="InterPro" id="IPR039426">
    <property type="entry name" value="TonB-dep_rcpt-like"/>
</dbReference>
<dbReference type="AlphaFoldDB" id="A0A4U0PKT8"/>
<evidence type="ECO:0000256" key="13">
    <source>
        <dbReference type="RuleBase" id="RU003357"/>
    </source>
</evidence>
<evidence type="ECO:0000256" key="5">
    <source>
        <dbReference type="ARBA" id="ARBA00022692"/>
    </source>
</evidence>
<keyword evidence="3 12" id="KW-0813">Transport</keyword>
<dbReference type="PROSITE" id="PS52016">
    <property type="entry name" value="TONB_DEPENDENT_REC_3"/>
    <property type="match status" value="1"/>
</dbReference>
<organism evidence="16 17">
    <name type="scientific">Chitiniphilus eburneus</name>
    <dbReference type="NCBI Taxonomy" id="2571148"/>
    <lineage>
        <taxon>Bacteria</taxon>
        <taxon>Pseudomonadati</taxon>
        <taxon>Pseudomonadota</taxon>
        <taxon>Betaproteobacteria</taxon>
        <taxon>Neisseriales</taxon>
        <taxon>Chitinibacteraceae</taxon>
        <taxon>Chitiniphilus</taxon>
    </lineage>
</organism>
<feature type="domain" description="TonB-dependent receptor plug" evidence="15">
    <location>
        <begin position="90"/>
        <end position="194"/>
    </location>
</feature>